<keyword evidence="3" id="KW-0675">Receptor</keyword>
<proteinExistence type="predicted"/>
<dbReference type="InterPro" id="IPR035500">
    <property type="entry name" value="NHR-like_dom_sf"/>
</dbReference>
<evidence type="ECO:0000256" key="3">
    <source>
        <dbReference type="ARBA" id="ARBA00023170"/>
    </source>
</evidence>
<evidence type="ECO:0000313" key="4">
    <source>
        <dbReference type="EMBL" id="RCN44104.1"/>
    </source>
</evidence>
<comment type="caution">
    <text evidence="4">The sequence shown here is derived from an EMBL/GenBank/DDBJ whole genome shotgun (WGS) entry which is preliminary data.</text>
</comment>
<evidence type="ECO:0000256" key="1">
    <source>
        <dbReference type="ARBA" id="ARBA00023015"/>
    </source>
</evidence>
<evidence type="ECO:0000256" key="2">
    <source>
        <dbReference type="ARBA" id="ARBA00023163"/>
    </source>
</evidence>
<dbReference type="EMBL" id="JOJR01000138">
    <property type="protein sequence ID" value="RCN44104.1"/>
    <property type="molecule type" value="Genomic_DNA"/>
</dbReference>
<name>A0A368GIA0_ANCCA</name>
<sequence length="58" mass="6857">MSHKHSSHMSINRPRKHNPIGENFFKVCIEPLVRNKIDKKEYVLLKALILCNASEFFF</sequence>
<dbReference type="AlphaFoldDB" id="A0A368GIA0"/>
<accession>A0A368GIA0</accession>
<gene>
    <name evidence="4" type="ORF">ANCCAN_09878</name>
</gene>
<dbReference type="Proteomes" id="UP000252519">
    <property type="component" value="Unassembled WGS sequence"/>
</dbReference>
<keyword evidence="5" id="KW-1185">Reference proteome</keyword>
<keyword evidence="2" id="KW-0804">Transcription</keyword>
<dbReference type="Gene3D" id="1.10.565.10">
    <property type="entry name" value="Retinoid X Receptor"/>
    <property type="match status" value="1"/>
</dbReference>
<organism evidence="4 5">
    <name type="scientific">Ancylostoma caninum</name>
    <name type="common">Dog hookworm</name>
    <dbReference type="NCBI Taxonomy" id="29170"/>
    <lineage>
        <taxon>Eukaryota</taxon>
        <taxon>Metazoa</taxon>
        <taxon>Ecdysozoa</taxon>
        <taxon>Nematoda</taxon>
        <taxon>Chromadorea</taxon>
        <taxon>Rhabditida</taxon>
        <taxon>Rhabditina</taxon>
        <taxon>Rhabditomorpha</taxon>
        <taxon>Strongyloidea</taxon>
        <taxon>Ancylostomatidae</taxon>
        <taxon>Ancylostomatinae</taxon>
        <taxon>Ancylostoma</taxon>
    </lineage>
</organism>
<evidence type="ECO:0000313" key="5">
    <source>
        <dbReference type="Proteomes" id="UP000252519"/>
    </source>
</evidence>
<keyword evidence="1" id="KW-0805">Transcription regulation</keyword>
<protein>
    <submittedName>
        <fullName evidence="4">Uncharacterized protein</fullName>
    </submittedName>
</protein>
<dbReference type="SUPFAM" id="SSF48508">
    <property type="entry name" value="Nuclear receptor ligand-binding domain"/>
    <property type="match status" value="1"/>
</dbReference>
<reference evidence="4 5" key="1">
    <citation type="submission" date="2014-10" db="EMBL/GenBank/DDBJ databases">
        <title>Draft genome of the hookworm Ancylostoma caninum.</title>
        <authorList>
            <person name="Mitreva M."/>
        </authorList>
    </citation>
    <scope>NUCLEOTIDE SEQUENCE [LARGE SCALE GENOMIC DNA]</scope>
    <source>
        <strain evidence="4 5">Baltimore</strain>
    </source>
</reference>